<reference evidence="1 2" key="1">
    <citation type="submission" date="2013-11" db="EMBL/GenBank/DDBJ databases">
        <title>The Genome Sequence of Phytophthora parasitica CJ05E6.</title>
        <authorList>
            <consortium name="The Broad Institute Genomics Platform"/>
            <person name="Russ C."/>
            <person name="Tyler B."/>
            <person name="Panabieres F."/>
            <person name="Shan W."/>
            <person name="Tripathy S."/>
            <person name="Grunwald N."/>
            <person name="Machado M."/>
            <person name="Johnson C.S."/>
            <person name="Arredondo F."/>
            <person name="Hong C."/>
            <person name="Coffey M."/>
            <person name="Young S.K."/>
            <person name="Zeng Q."/>
            <person name="Gargeya S."/>
            <person name="Fitzgerald M."/>
            <person name="Abouelleil A."/>
            <person name="Alvarado L."/>
            <person name="Chapman S.B."/>
            <person name="Gainer-Dewar J."/>
            <person name="Goldberg J."/>
            <person name="Griggs A."/>
            <person name="Gujja S."/>
            <person name="Hansen M."/>
            <person name="Howarth C."/>
            <person name="Imamovic A."/>
            <person name="Ireland A."/>
            <person name="Larimer J."/>
            <person name="McCowan C."/>
            <person name="Murphy C."/>
            <person name="Pearson M."/>
            <person name="Poon T.W."/>
            <person name="Priest M."/>
            <person name="Roberts A."/>
            <person name="Saif S."/>
            <person name="Shea T."/>
            <person name="Sykes S."/>
            <person name="Wortman J."/>
            <person name="Nusbaum C."/>
            <person name="Birren B."/>
        </authorList>
    </citation>
    <scope>NUCLEOTIDE SEQUENCE [LARGE SCALE GENOMIC DNA]</scope>
    <source>
        <strain evidence="1 2">CJ05E6</strain>
    </source>
</reference>
<protein>
    <submittedName>
        <fullName evidence="1">Uncharacterized protein</fullName>
    </submittedName>
</protein>
<organism evidence="1 2">
    <name type="scientific">Phytophthora nicotianae</name>
    <name type="common">Potato buckeye rot agent</name>
    <name type="synonym">Phytophthora parasitica</name>
    <dbReference type="NCBI Taxonomy" id="4792"/>
    <lineage>
        <taxon>Eukaryota</taxon>
        <taxon>Sar</taxon>
        <taxon>Stramenopiles</taxon>
        <taxon>Oomycota</taxon>
        <taxon>Peronosporomycetes</taxon>
        <taxon>Peronosporales</taxon>
        <taxon>Peronosporaceae</taxon>
        <taxon>Phytophthora</taxon>
    </lineage>
</organism>
<evidence type="ECO:0000313" key="2">
    <source>
        <dbReference type="Proteomes" id="UP000053864"/>
    </source>
</evidence>
<dbReference type="EMBL" id="KI671613">
    <property type="protein sequence ID" value="ETL46306.1"/>
    <property type="molecule type" value="Genomic_DNA"/>
</dbReference>
<gene>
    <name evidence="1" type="ORF">L916_03791</name>
</gene>
<evidence type="ECO:0000313" key="1">
    <source>
        <dbReference type="EMBL" id="ETL46306.1"/>
    </source>
</evidence>
<feature type="non-terminal residue" evidence="1">
    <location>
        <position position="1"/>
    </location>
</feature>
<sequence>ESPPMSVLSKTPPSDSHLLWVSVFTTFPKASPSLPPSTSPLVLAGVASCGAPFLRRLSRLVESSRGWRLVMVWTLSRKVSCSESCAVSWYVSASRSSFLRRTSLRRTRRTSLPWACLLVCSSWFRVLRSSATPACKRTTKCQ</sequence>
<dbReference type="AlphaFoldDB" id="W2JIP4"/>
<accession>W2JIP4</accession>
<dbReference type="Proteomes" id="UP000053864">
    <property type="component" value="Unassembled WGS sequence"/>
</dbReference>
<proteinExistence type="predicted"/>
<name>W2JIP4_PHYNI</name>